<dbReference type="GO" id="GO:0007165">
    <property type="term" value="P:signal transduction"/>
    <property type="evidence" value="ECO:0007669"/>
    <property type="project" value="InterPro"/>
</dbReference>
<reference evidence="2 3" key="1">
    <citation type="submission" date="2021-05" db="EMBL/GenBank/DDBJ databases">
        <title>A novel Methanospirillum isolate from a pyrite-forming mixed culture.</title>
        <authorList>
            <person name="Bunk B."/>
            <person name="Sproer C."/>
            <person name="Spring S."/>
            <person name="Pester M."/>
        </authorList>
    </citation>
    <scope>NUCLEOTIDE SEQUENCE [LARGE SCALE GENOMIC DNA]</scope>
    <source>
        <strain evidence="2 3">J.3.6.1-F.2.7.3</strain>
    </source>
</reference>
<dbReference type="SMART" id="SM00260">
    <property type="entry name" value="CheW"/>
    <property type="match status" value="1"/>
</dbReference>
<dbReference type="PANTHER" id="PTHR22617:SF23">
    <property type="entry name" value="CHEMOTAXIS PROTEIN CHEW"/>
    <property type="match status" value="1"/>
</dbReference>
<dbReference type="Gene3D" id="2.30.30.40">
    <property type="entry name" value="SH3 Domains"/>
    <property type="match status" value="1"/>
</dbReference>
<dbReference type="RefSeq" id="WP_214418371.1">
    <property type="nucleotide sequence ID" value="NZ_CP075546.1"/>
</dbReference>
<feature type="domain" description="CheW-like" evidence="1">
    <location>
        <begin position="36"/>
        <end position="186"/>
    </location>
</feature>
<dbReference type="InterPro" id="IPR002545">
    <property type="entry name" value="CheW-lke_dom"/>
</dbReference>
<dbReference type="Proteomes" id="UP000680656">
    <property type="component" value="Chromosome"/>
</dbReference>
<dbReference type="AlphaFoldDB" id="A0A8E7AXZ8"/>
<evidence type="ECO:0000313" key="3">
    <source>
        <dbReference type="Proteomes" id="UP000680656"/>
    </source>
</evidence>
<dbReference type="InterPro" id="IPR036061">
    <property type="entry name" value="CheW-like_dom_sf"/>
</dbReference>
<dbReference type="GO" id="GO:0005829">
    <property type="term" value="C:cytosol"/>
    <property type="evidence" value="ECO:0007669"/>
    <property type="project" value="TreeGrafter"/>
</dbReference>
<dbReference type="SUPFAM" id="SSF50341">
    <property type="entry name" value="CheW-like"/>
    <property type="match status" value="1"/>
</dbReference>
<dbReference type="EMBL" id="CP075546">
    <property type="protein sequence ID" value="QVV87551.1"/>
    <property type="molecule type" value="Genomic_DNA"/>
</dbReference>
<dbReference type="PROSITE" id="PS50851">
    <property type="entry name" value="CHEW"/>
    <property type="match status" value="1"/>
</dbReference>
<evidence type="ECO:0000313" key="2">
    <source>
        <dbReference type="EMBL" id="QVV87551.1"/>
    </source>
</evidence>
<dbReference type="Gene3D" id="2.40.50.180">
    <property type="entry name" value="CheA-289, Domain 4"/>
    <property type="match status" value="1"/>
</dbReference>
<proteinExistence type="predicted"/>
<keyword evidence="3" id="KW-1185">Reference proteome</keyword>
<gene>
    <name evidence="2" type="ORF">KHC33_09220</name>
</gene>
<evidence type="ECO:0000259" key="1">
    <source>
        <dbReference type="PROSITE" id="PS50851"/>
    </source>
</evidence>
<dbReference type="InterPro" id="IPR039315">
    <property type="entry name" value="CheW"/>
</dbReference>
<dbReference type="PANTHER" id="PTHR22617">
    <property type="entry name" value="CHEMOTAXIS SENSOR HISTIDINE KINASE-RELATED"/>
    <property type="match status" value="1"/>
</dbReference>
<dbReference type="KEGG" id="mrtj:KHC33_09220"/>
<dbReference type="Pfam" id="PF01584">
    <property type="entry name" value="CheW"/>
    <property type="match status" value="1"/>
</dbReference>
<organism evidence="2 3">
    <name type="scientific">Methanospirillum purgamenti</name>
    <dbReference type="NCBI Taxonomy" id="2834276"/>
    <lineage>
        <taxon>Archaea</taxon>
        <taxon>Methanobacteriati</taxon>
        <taxon>Methanobacteriota</taxon>
        <taxon>Stenosarchaea group</taxon>
        <taxon>Methanomicrobia</taxon>
        <taxon>Methanomicrobiales</taxon>
        <taxon>Methanospirillaceae</taxon>
        <taxon>Methanospirillum</taxon>
    </lineage>
</organism>
<dbReference type="GeneID" id="65097362"/>
<dbReference type="GO" id="GO:0006935">
    <property type="term" value="P:chemotaxis"/>
    <property type="evidence" value="ECO:0007669"/>
    <property type="project" value="InterPro"/>
</dbReference>
<sequence>MAGNIPGISSSMSHGTGGLFANKSYGKSHDDGAEESFQVVEFLLGQEHFAIDLFDVKEVVEYTRITKLPNSPSYIKGIIDLRGEITTIIDLKQQLAITSGTATSEEETRIIVLDDRITHSKIGIMVDDVLTVSTFNASQVDETATTGDESSHILGIIKKKIKDKDKESTELVIWLDVKTLLQDMNQI</sequence>
<protein>
    <submittedName>
        <fullName evidence="2">Chemotaxis protein CheW</fullName>
    </submittedName>
</protein>
<accession>A0A8E7AXZ8</accession>
<name>A0A8E7AXZ8_9EURY</name>